<accession>A0AAD7XNS4</accession>
<comment type="caution">
    <text evidence="3">The sequence shown here is derived from an EMBL/GenBank/DDBJ whole genome shotgun (WGS) entry which is preliminary data.</text>
</comment>
<dbReference type="InterPro" id="IPR044294">
    <property type="entry name" value="Lipase-like"/>
</dbReference>
<evidence type="ECO:0000256" key="1">
    <source>
        <dbReference type="SAM" id="SignalP"/>
    </source>
</evidence>
<sequence length="315" mass="33722">MWWSWVAIVDATSLVAEHLVVTVHGLSGFATDLGYVGRRLEAESDGRVVVLACTCNEGRTTDGLAAGGRRVADEVSRFEAPSLRTISFLGNSLGGLYARYALAHLFDGNLVAGLVPAAFVTTAAPHLGVTDATYAPLLAPLAPLLAPIDAVSRSVRDVMRQTTVVRDMYDNRFLDPLRAFRARRAYAAVDGDFMVPFRSALFTETAGQTFFAEAKPTNTSLVRCLDIPSRGTGCGELAALDDLGWSKCAVSLPPDANPLLAALPLAHNKVVALERAGVKRLATPFERTDVGRPVMDDLARWIWHTASATLRDGGG</sequence>
<reference evidence="3" key="1">
    <citation type="submission" date="2023-01" db="EMBL/GenBank/DDBJ databases">
        <title>Metagenome sequencing of chrysophaentin producing Chrysophaeum taylorii.</title>
        <authorList>
            <person name="Davison J."/>
            <person name="Bewley C."/>
        </authorList>
    </citation>
    <scope>NUCLEOTIDE SEQUENCE</scope>
    <source>
        <strain evidence="3">NIES-1699</strain>
    </source>
</reference>
<protein>
    <recommendedName>
        <fullName evidence="2">DUF676 domain-containing protein</fullName>
    </recommendedName>
</protein>
<feature type="domain" description="DUF676" evidence="2">
    <location>
        <begin position="17"/>
        <end position="199"/>
    </location>
</feature>
<evidence type="ECO:0000259" key="2">
    <source>
        <dbReference type="Pfam" id="PF05057"/>
    </source>
</evidence>
<dbReference type="PANTHER" id="PTHR12482:SF62">
    <property type="entry name" value="LIPASE ROG1-RELATED"/>
    <property type="match status" value="1"/>
</dbReference>
<dbReference type="SUPFAM" id="SSF53474">
    <property type="entry name" value="alpha/beta-Hydrolases"/>
    <property type="match status" value="1"/>
</dbReference>
<dbReference type="AlphaFoldDB" id="A0AAD7XNS4"/>
<keyword evidence="1" id="KW-0732">Signal</keyword>
<dbReference type="Gene3D" id="3.40.50.1820">
    <property type="entry name" value="alpha/beta hydrolase"/>
    <property type="match status" value="1"/>
</dbReference>
<feature type="chain" id="PRO_5042042217" description="DUF676 domain-containing protein" evidence="1">
    <location>
        <begin position="17"/>
        <end position="315"/>
    </location>
</feature>
<gene>
    <name evidence="3" type="ORF">CTAYLR_000764</name>
</gene>
<dbReference type="InterPro" id="IPR029058">
    <property type="entry name" value="AB_hydrolase_fold"/>
</dbReference>
<dbReference type="Pfam" id="PF05057">
    <property type="entry name" value="DUF676"/>
    <property type="match status" value="1"/>
</dbReference>
<dbReference type="PANTHER" id="PTHR12482">
    <property type="entry name" value="LIPASE ROG1-RELATED-RELATED"/>
    <property type="match status" value="1"/>
</dbReference>
<evidence type="ECO:0000313" key="4">
    <source>
        <dbReference type="Proteomes" id="UP001230188"/>
    </source>
</evidence>
<name>A0AAD7XNS4_9STRA</name>
<keyword evidence="4" id="KW-1185">Reference proteome</keyword>
<evidence type="ECO:0000313" key="3">
    <source>
        <dbReference type="EMBL" id="KAJ8614500.1"/>
    </source>
</evidence>
<organism evidence="3 4">
    <name type="scientific">Chrysophaeum taylorii</name>
    <dbReference type="NCBI Taxonomy" id="2483200"/>
    <lineage>
        <taxon>Eukaryota</taxon>
        <taxon>Sar</taxon>
        <taxon>Stramenopiles</taxon>
        <taxon>Ochrophyta</taxon>
        <taxon>Pelagophyceae</taxon>
        <taxon>Pelagomonadales</taxon>
        <taxon>Pelagomonadaceae</taxon>
        <taxon>Chrysophaeum</taxon>
    </lineage>
</organism>
<dbReference type="InterPro" id="IPR007751">
    <property type="entry name" value="DUF676_lipase-like"/>
</dbReference>
<dbReference type="Proteomes" id="UP001230188">
    <property type="component" value="Unassembled WGS sequence"/>
</dbReference>
<feature type="signal peptide" evidence="1">
    <location>
        <begin position="1"/>
        <end position="16"/>
    </location>
</feature>
<proteinExistence type="predicted"/>
<dbReference type="EMBL" id="JAQMWT010000005">
    <property type="protein sequence ID" value="KAJ8614500.1"/>
    <property type="molecule type" value="Genomic_DNA"/>
</dbReference>